<dbReference type="SUPFAM" id="SSF55785">
    <property type="entry name" value="PYP-like sensor domain (PAS domain)"/>
    <property type="match status" value="2"/>
</dbReference>
<dbReference type="InterPro" id="IPR036097">
    <property type="entry name" value="HisK_dim/P_sf"/>
</dbReference>
<dbReference type="InterPro" id="IPR050736">
    <property type="entry name" value="Sensor_HK_Regulatory"/>
</dbReference>
<dbReference type="CDD" id="cd00130">
    <property type="entry name" value="PAS"/>
    <property type="match status" value="2"/>
</dbReference>
<evidence type="ECO:0000259" key="10">
    <source>
        <dbReference type="PROSITE" id="PS50113"/>
    </source>
</evidence>
<evidence type="ECO:0000259" key="9">
    <source>
        <dbReference type="PROSITE" id="PS50109"/>
    </source>
</evidence>
<comment type="caution">
    <text evidence="11">The sequence shown here is derived from an EMBL/GenBank/DDBJ whole genome shotgun (WGS) entry which is preliminary data.</text>
</comment>
<dbReference type="InterPro" id="IPR004358">
    <property type="entry name" value="Sig_transdc_His_kin-like_C"/>
</dbReference>
<dbReference type="SMART" id="SM00387">
    <property type="entry name" value="HATPase_c"/>
    <property type="match status" value="1"/>
</dbReference>
<dbReference type="Pfam" id="PF02518">
    <property type="entry name" value="HATPase_c"/>
    <property type="match status" value="1"/>
</dbReference>
<dbReference type="InterPro" id="IPR001610">
    <property type="entry name" value="PAC"/>
</dbReference>
<name>A0A644YQZ5_9ZZZZ</name>
<dbReference type="PROSITE" id="PS50113">
    <property type="entry name" value="PAC"/>
    <property type="match status" value="2"/>
</dbReference>
<evidence type="ECO:0000313" key="11">
    <source>
        <dbReference type="EMBL" id="MPM30920.1"/>
    </source>
</evidence>
<dbReference type="GO" id="GO:0005524">
    <property type="term" value="F:ATP binding"/>
    <property type="evidence" value="ECO:0007669"/>
    <property type="project" value="UniProtKB-KW"/>
</dbReference>
<dbReference type="InterPro" id="IPR005467">
    <property type="entry name" value="His_kinase_dom"/>
</dbReference>
<dbReference type="Gene3D" id="3.30.450.20">
    <property type="entry name" value="PAS domain"/>
    <property type="match status" value="2"/>
</dbReference>
<dbReference type="AlphaFoldDB" id="A0A644YQZ5"/>
<dbReference type="PANTHER" id="PTHR43711:SF26">
    <property type="entry name" value="SENSOR HISTIDINE KINASE RCSC"/>
    <property type="match status" value="1"/>
</dbReference>
<dbReference type="SMART" id="SM00086">
    <property type="entry name" value="PAC"/>
    <property type="match status" value="2"/>
</dbReference>
<dbReference type="Pfam" id="PF00512">
    <property type="entry name" value="HisKA"/>
    <property type="match status" value="1"/>
</dbReference>
<gene>
    <name evidence="11" type="primary">sasA_207</name>
    <name evidence="11" type="ORF">SDC9_77473</name>
</gene>
<dbReference type="FunFam" id="3.30.565.10:FF:000037">
    <property type="entry name" value="Hybrid sensor histidine kinase/response regulator"/>
    <property type="match status" value="1"/>
</dbReference>
<accession>A0A644YQZ5</accession>
<reference evidence="11" key="1">
    <citation type="submission" date="2019-08" db="EMBL/GenBank/DDBJ databases">
        <authorList>
            <person name="Kucharzyk K."/>
            <person name="Murdoch R.W."/>
            <person name="Higgins S."/>
            <person name="Loffler F."/>
        </authorList>
    </citation>
    <scope>NUCLEOTIDE SEQUENCE</scope>
</reference>
<dbReference type="InterPro" id="IPR035965">
    <property type="entry name" value="PAS-like_dom_sf"/>
</dbReference>
<dbReference type="SMART" id="SM00388">
    <property type="entry name" value="HisKA"/>
    <property type="match status" value="1"/>
</dbReference>
<protein>
    <recommendedName>
        <fullName evidence="2">histidine kinase</fullName>
        <ecNumber evidence="2">2.7.13.3</ecNumber>
    </recommendedName>
</protein>
<dbReference type="InterPro" id="IPR003594">
    <property type="entry name" value="HATPase_dom"/>
</dbReference>
<dbReference type="CDD" id="cd00075">
    <property type="entry name" value="HATPase"/>
    <property type="match status" value="1"/>
</dbReference>
<keyword evidence="6 11" id="KW-0418">Kinase</keyword>
<evidence type="ECO:0000256" key="1">
    <source>
        <dbReference type="ARBA" id="ARBA00000085"/>
    </source>
</evidence>
<evidence type="ECO:0000256" key="5">
    <source>
        <dbReference type="ARBA" id="ARBA00022741"/>
    </source>
</evidence>
<dbReference type="SUPFAM" id="SSF47384">
    <property type="entry name" value="Homodimeric domain of signal transducing histidine kinase"/>
    <property type="match status" value="1"/>
</dbReference>
<dbReference type="InterPro" id="IPR000014">
    <property type="entry name" value="PAS"/>
</dbReference>
<dbReference type="Gene3D" id="3.30.565.10">
    <property type="entry name" value="Histidine kinase-like ATPase, C-terminal domain"/>
    <property type="match status" value="1"/>
</dbReference>
<evidence type="ECO:0000256" key="2">
    <source>
        <dbReference type="ARBA" id="ARBA00012438"/>
    </source>
</evidence>
<keyword evidence="4 11" id="KW-0808">Transferase</keyword>
<keyword evidence="3" id="KW-0597">Phosphoprotein</keyword>
<comment type="catalytic activity">
    <reaction evidence="1">
        <text>ATP + protein L-histidine = ADP + protein N-phospho-L-histidine.</text>
        <dbReference type="EC" id="2.7.13.3"/>
    </reaction>
</comment>
<feature type="domain" description="PAC" evidence="10">
    <location>
        <begin position="233"/>
        <end position="283"/>
    </location>
</feature>
<evidence type="ECO:0000256" key="8">
    <source>
        <dbReference type="ARBA" id="ARBA00023012"/>
    </source>
</evidence>
<keyword evidence="5" id="KW-0547">Nucleotide-binding</keyword>
<evidence type="ECO:0000256" key="6">
    <source>
        <dbReference type="ARBA" id="ARBA00022777"/>
    </source>
</evidence>
<organism evidence="11">
    <name type="scientific">bioreactor metagenome</name>
    <dbReference type="NCBI Taxonomy" id="1076179"/>
    <lineage>
        <taxon>unclassified sequences</taxon>
        <taxon>metagenomes</taxon>
        <taxon>ecological metagenomes</taxon>
    </lineage>
</organism>
<dbReference type="PANTHER" id="PTHR43711">
    <property type="entry name" value="TWO-COMPONENT HISTIDINE KINASE"/>
    <property type="match status" value="1"/>
</dbReference>
<dbReference type="SMART" id="SM00091">
    <property type="entry name" value="PAS"/>
    <property type="match status" value="3"/>
</dbReference>
<dbReference type="CDD" id="cd00082">
    <property type="entry name" value="HisKA"/>
    <property type="match status" value="1"/>
</dbReference>
<dbReference type="EMBL" id="VSSQ01005927">
    <property type="protein sequence ID" value="MPM30920.1"/>
    <property type="molecule type" value="Genomic_DNA"/>
</dbReference>
<evidence type="ECO:0000256" key="3">
    <source>
        <dbReference type="ARBA" id="ARBA00022553"/>
    </source>
</evidence>
<evidence type="ECO:0000256" key="7">
    <source>
        <dbReference type="ARBA" id="ARBA00022840"/>
    </source>
</evidence>
<dbReference type="Pfam" id="PF13426">
    <property type="entry name" value="PAS_9"/>
    <property type="match status" value="2"/>
</dbReference>
<feature type="domain" description="PAC" evidence="10">
    <location>
        <begin position="358"/>
        <end position="408"/>
    </location>
</feature>
<sequence length="675" mass="77278">MISITNVDVEFYDILSDPVIIIGENNKILYSNERAIRFLRLSTLMEIKDLPLDNFVQFMGDEEIKFDYEFLNQRKILNRIKTKISTSFQENIKVEIVGKGVVFDGVEAMLLLLKLDDLLHEEQKLVNDYFADITSSGYKGLETAEDNVHVKGLNELSEGALKTIITHTPNSVVLVKKGIILFANKAGIELLGKTNEEDVVGQEFVDLVKFDLDAKENVICDAKKLMVSDTMLPVVERKLTRKDGSQIYVELTAMCFKEGDEIYTVFVGKNITKKVMVEQSLQRSQASYSKILQFMPFGVGIYNEDKVTFANDALFKILGIQSLNEFNKRKIMEFVHKDSLKDAYEMYNTVYQSIQQSEFKEIILKRKNGTKIQVEMGAVPIFFDNKMSIIFVIHDITERKKAEKDKFKLDQALKYDKLKTEFISNVSHELKTPLNIILSIVQVLEFNEGKEAEHIDKKKYVKIMKQNCYRLLRLINNLIDITRIDVGYQKMDFGNYDIVKVVEDITLSTVEYIENKGMSIVFDTDIEEKIIGIDRENMERVMLNLLSNAVKFSKENGKIYVKLSDLGDRVKISVKDNGIGIPKKMHKKIFERFVQSESLFTRSHEGSGIGLSLVKSIVQAHGGEVYVRSKENRGSEFVVELPNVLSKKESIAEKRKTGNAGNVQRIELEFSDIYN</sequence>
<dbReference type="InterPro" id="IPR003661">
    <property type="entry name" value="HisK_dim/P_dom"/>
</dbReference>
<dbReference type="PROSITE" id="PS50109">
    <property type="entry name" value="HIS_KIN"/>
    <property type="match status" value="1"/>
</dbReference>
<evidence type="ECO:0000256" key="4">
    <source>
        <dbReference type="ARBA" id="ARBA00022679"/>
    </source>
</evidence>
<dbReference type="SUPFAM" id="SSF55874">
    <property type="entry name" value="ATPase domain of HSP90 chaperone/DNA topoisomerase II/histidine kinase"/>
    <property type="match status" value="1"/>
</dbReference>
<proteinExistence type="predicted"/>
<dbReference type="EC" id="2.7.13.3" evidence="2"/>
<dbReference type="InterPro" id="IPR036890">
    <property type="entry name" value="HATPase_C_sf"/>
</dbReference>
<keyword evidence="7" id="KW-0067">ATP-binding</keyword>
<dbReference type="Gene3D" id="1.10.287.130">
    <property type="match status" value="1"/>
</dbReference>
<dbReference type="NCBIfam" id="TIGR00229">
    <property type="entry name" value="sensory_box"/>
    <property type="match status" value="2"/>
</dbReference>
<feature type="domain" description="Histidine kinase" evidence="9">
    <location>
        <begin position="425"/>
        <end position="645"/>
    </location>
</feature>
<dbReference type="GO" id="GO:0000155">
    <property type="term" value="F:phosphorelay sensor kinase activity"/>
    <property type="evidence" value="ECO:0007669"/>
    <property type="project" value="InterPro"/>
</dbReference>
<dbReference type="InterPro" id="IPR000700">
    <property type="entry name" value="PAS-assoc_C"/>
</dbReference>
<keyword evidence="8" id="KW-0902">Two-component regulatory system</keyword>
<dbReference type="PRINTS" id="PR00344">
    <property type="entry name" value="BCTRLSENSOR"/>
</dbReference>